<keyword evidence="1" id="KW-1133">Transmembrane helix</keyword>
<dbReference type="InParanoid" id="W7XLN1"/>
<keyword evidence="1" id="KW-0472">Membrane</keyword>
<organism evidence="2 3">
    <name type="scientific">Tetrahymena thermophila (strain SB210)</name>
    <dbReference type="NCBI Taxonomy" id="312017"/>
    <lineage>
        <taxon>Eukaryota</taxon>
        <taxon>Sar</taxon>
        <taxon>Alveolata</taxon>
        <taxon>Ciliophora</taxon>
        <taxon>Intramacronucleata</taxon>
        <taxon>Oligohymenophorea</taxon>
        <taxon>Hymenostomatida</taxon>
        <taxon>Tetrahymenina</taxon>
        <taxon>Tetrahymenidae</taxon>
        <taxon>Tetrahymena</taxon>
    </lineage>
</organism>
<gene>
    <name evidence="2" type="ORF">TTHERM_000417899</name>
</gene>
<dbReference type="KEGG" id="tet:TTHERM_000417899"/>
<evidence type="ECO:0000256" key="1">
    <source>
        <dbReference type="SAM" id="Phobius"/>
    </source>
</evidence>
<reference evidence="3" key="1">
    <citation type="journal article" date="2006" name="PLoS Biol.">
        <title>Macronuclear genome sequence of the ciliate Tetrahymena thermophila, a model eukaryote.</title>
        <authorList>
            <person name="Eisen J.A."/>
            <person name="Coyne R.S."/>
            <person name="Wu M."/>
            <person name="Wu D."/>
            <person name="Thiagarajan M."/>
            <person name="Wortman J.R."/>
            <person name="Badger J.H."/>
            <person name="Ren Q."/>
            <person name="Amedeo P."/>
            <person name="Jones K.M."/>
            <person name="Tallon L.J."/>
            <person name="Delcher A.L."/>
            <person name="Salzberg S.L."/>
            <person name="Silva J.C."/>
            <person name="Haas B.J."/>
            <person name="Majoros W.H."/>
            <person name="Farzad M."/>
            <person name="Carlton J.M."/>
            <person name="Smith R.K. Jr."/>
            <person name="Garg J."/>
            <person name="Pearlman R.E."/>
            <person name="Karrer K.M."/>
            <person name="Sun L."/>
            <person name="Manning G."/>
            <person name="Elde N.C."/>
            <person name="Turkewitz A.P."/>
            <person name="Asai D.J."/>
            <person name="Wilkes D.E."/>
            <person name="Wang Y."/>
            <person name="Cai H."/>
            <person name="Collins K."/>
            <person name="Stewart B.A."/>
            <person name="Lee S.R."/>
            <person name="Wilamowska K."/>
            <person name="Weinberg Z."/>
            <person name="Ruzzo W.L."/>
            <person name="Wloga D."/>
            <person name="Gaertig J."/>
            <person name="Frankel J."/>
            <person name="Tsao C.-C."/>
            <person name="Gorovsky M.A."/>
            <person name="Keeling P.J."/>
            <person name="Waller R.F."/>
            <person name="Patron N.J."/>
            <person name="Cherry J.M."/>
            <person name="Stover N.A."/>
            <person name="Krieger C.J."/>
            <person name="del Toro C."/>
            <person name="Ryder H.F."/>
            <person name="Williamson S.C."/>
            <person name="Barbeau R.A."/>
            <person name="Hamilton E.P."/>
            <person name="Orias E."/>
        </authorList>
    </citation>
    <scope>NUCLEOTIDE SEQUENCE [LARGE SCALE GENOMIC DNA]</scope>
    <source>
        <strain evidence="3">SB210</strain>
    </source>
</reference>
<dbReference type="RefSeq" id="XP_012650865.1">
    <property type="nucleotide sequence ID" value="XM_012795411.1"/>
</dbReference>
<dbReference type="AlphaFoldDB" id="W7XLN1"/>
<evidence type="ECO:0000313" key="3">
    <source>
        <dbReference type="Proteomes" id="UP000009168"/>
    </source>
</evidence>
<evidence type="ECO:0000313" key="2">
    <source>
        <dbReference type="EMBL" id="EWS76579.1"/>
    </source>
</evidence>
<keyword evidence="3" id="KW-1185">Reference proteome</keyword>
<name>W7XLN1_TETTS</name>
<dbReference type="Proteomes" id="UP000009168">
    <property type="component" value="Unassembled WGS sequence"/>
</dbReference>
<accession>W7XLN1</accession>
<dbReference type="GeneID" id="24438845"/>
<feature type="transmembrane region" description="Helical" evidence="1">
    <location>
        <begin position="30"/>
        <end position="48"/>
    </location>
</feature>
<dbReference type="EMBL" id="GG662856">
    <property type="protein sequence ID" value="EWS76579.1"/>
    <property type="molecule type" value="Genomic_DNA"/>
</dbReference>
<proteinExistence type="predicted"/>
<sequence length="122" mass="13869">MEIVQKINLKILIVMKNVSAIIALRANVNFVMKTNLIVFLVQAIITNMRKAALKINNQIVIVIIRKFVRNVKTLHAKIVQKIYKHALNVLKDISSQKDSVINPNQAKRFAILKMNAKNVAKI</sequence>
<keyword evidence="1 2" id="KW-0812">Transmembrane</keyword>
<protein>
    <submittedName>
        <fullName evidence="2">Transmembrane protein, putative</fullName>
    </submittedName>
</protein>